<keyword evidence="2" id="KW-1185">Reference proteome</keyword>
<organism evidence="1 2">
    <name type="scientific">Channa striata</name>
    <name type="common">Snakehead murrel</name>
    <name type="synonym">Ophicephalus striatus</name>
    <dbReference type="NCBI Taxonomy" id="64152"/>
    <lineage>
        <taxon>Eukaryota</taxon>
        <taxon>Metazoa</taxon>
        <taxon>Chordata</taxon>
        <taxon>Craniata</taxon>
        <taxon>Vertebrata</taxon>
        <taxon>Euteleostomi</taxon>
        <taxon>Actinopterygii</taxon>
        <taxon>Neopterygii</taxon>
        <taxon>Teleostei</taxon>
        <taxon>Neoteleostei</taxon>
        <taxon>Acanthomorphata</taxon>
        <taxon>Anabantaria</taxon>
        <taxon>Anabantiformes</taxon>
        <taxon>Channoidei</taxon>
        <taxon>Channidae</taxon>
        <taxon>Channa</taxon>
    </lineage>
</organism>
<evidence type="ECO:0000313" key="1">
    <source>
        <dbReference type="EMBL" id="KAK2833828.1"/>
    </source>
</evidence>
<gene>
    <name evidence="1" type="ORF">Q5P01_017717</name>
</gene>
<name>A0AA88SJE8_CHASR</name>
<accession>A0AA88SJE8</accession>
<reference evidence="1" key="1">
    <citation type="submission" date="2023-07" db="EMBL/GenBank/DDBJ databases">
        <title>Chromosome-level Genome Assembly of Striped Snakehead (Channa striata).</title>
        <authorList>
            <person name="Liu H."/>
        </authorList>
    </citation>
    <scope>NUCLEOTIDE SEQUENCE</scope>
    <source>
        <strain evidence="1">Gz</strain>
        <tissue evidence="1">Muscle</tissue>
    </source>
</reference>
<dbReference type="AlphaFoldDB" id="A0AA88SJE8"/>
<dbReference type="Proteomes" id="UP001187415">
    <property type="component" value="Unassembled WGS sequence"/>
</dbReference>
<evidence type="ECO:0000313" key="2">
    <source>
        <dbReference type="Proteomes" id="UP001187415"/>
    </source>
</evidence>
<dbReference type="EMBL" id="JAUPFM010000013">
    <property type="protein sequence ID" value="KAK2833828.1"/>
    <property type="molecule type" value="Genomic_DNA"/>
</dbReference>
<comment type="caution">
    <text evidence="1">The sequence shown here is derived from an EMBL/GenBank/DDBJ whole genome shotgun (WGS) entry which is preliminary data.</text>
</comment>
<sequence>MRFELGGCDVKPSPCLSCRLSLMVHYNACDYRARACLHVNVKSVQLQAGLLAAEELRVNVRRHLTPVVVLAERCGSTLDRRDVEASVGAPFLACGITVKDGKHTLSLQMGEKNNHPVVSLSS</sequence>
<proteinExistence type="predicted"/>
<protein>
    <submittedName>
        <fullName evidence="1">Uncharacterized protein</fullName>
    </submittedName>
</protein>